<dbReference type="RefSeq" id="WP_412442685.1">
    <property type="nucleotide sequence ID" value="NZ_CACRUT010000015.1"/>
</dbReference>
<dbReference type="AlphaFoldDB" id="A0A6N3DCI4"/>
<dbReference type="InterPro" id="IPR050306">
    <property type="entry name" value="PfkB_Carbo_kinase"/>
</dbReference>
<evidence type="ECO:0000256" key="3">
    <source>
        <dbReference type="ARBA" id="ARBA00022777"/>
    </source>
</evidence>
<dbReference type="Pfam" id="PF00294">
    <property type="entry name" value="PfkB"/>
    <property type="match status" value="1"/>
</dbReference>
<dbReference type="PANTHER" id="PTHR43085">
    <property type="entry name" value="HEXOKINASE FAMILY MEMBER"/>
    <property type="match status" value="1"/>
</dbReference>
<name>A0A6N3DCI4_9BACT</name>
<dbReference type="GO" id="GO:0008673">
    <property type="term" value="F:2-dehydro-3-deoxygluconokinase activity"/>
    <property type="evidence" value="ECO:0007669"/>
    <property type="project" value="UniProtKB-EC"/>
</dbReference>
<dbReference type="PROSITE" id="PS00584">
    <property type="entry name" value="PFKB_KINASES_2"/>
    <property type="match status" value="1"/>
</dbReference>
<evidence type="ECO:0000256" key="2">
    <source>
        <dbReference type="ARBA" id="ARBA00022679"/>
    </source>
</evidence>
<dbReference type="CDD" id="cd01167">
    <property type="entry name" value="bac_FRK"/>
    <property type="match status" value="1"/>
</dbReference>
<sequence length="319" mass="35676">MRKVIGMGETIMDIIFHGAQPTAAVPGGSSFNSIISIGRAGIPAVFVGETGHDEVGRRIADFLNANHVDASYLRMRGDIQSAVSLAFLDERNDAHYMFYKQPPRTLEDFIHPTVETDDIVQFGSYYALNPYIRPQVKSFLEYARSRNAILYYDLNYRRTYKDRIRELLPSIHENFRLADLVRGSADDFEVMYGLRDAEEIYRLHIAPYCPLFLCTCGAEGVVLCTPEGSSRFPVPPVRTVSTIGAGDNFNAGFIYGLIRYGIRRIDLPGLPCAQWHQAVDCGIRFAADVCGSIHNSIDEEFGKQMAKELQASSGQDVQK</sequence>
<dbReference type="SUPFAM" id="SSF53613">
    <property type="entry name" value="Ribokinase-like"/>
    <property type="match status" value="1"/>
</dbReference>
<evidence type="ECO:0000259" key="4">
    <source>
        <dbReference type="Pfam" id="PF00294"/>
    </source>
</evidence>
<evidence type="ECO:0000256" key="1">
    <source>
        <dbReference type="ARBA" id="ARBA00010688"/>
    </source>
</evidence>
<keyword evidence="2 5" id="KW-0808">Transferase</keyword>
<dbReference type="EMBL" id="CACRUT010000015">
    <property type="protein sequence ID" value="VYU23397.1"/>
    <property type="molecule type" value="Genomic_DNA"/>
</dbReference>
<evidence type="ECO:0000313" key="5">
    <source>
        <dbReference type="EMBL" id="VYU23397.1"/>
    </source>
</evidence>
<keyword evidence="3 5" id="KW-0418">Kinase</keyword>
<feature type="domain" description="Carbohydrate kinase PfkB" evidence="4">
    <location>
        <begin position="23"/>
        <end position="272"/>
    </location>
</feature>
<reference evidence="5" key="1">
    <citation type="submission" date="2019-11" db="EMBL/GenBank/DDBJ databases">
        <authorList>
            <person name="Feng L."/>
        </authorList>
    </citation>
    <scope>NUCLEOTIDE SEQUENCE</scope>
    <source>
        <strain evidence="5">PclaraLFYP37</strain>
    </source>
</reference>
<dbReference type="PANTHER" id="PTHR43085:SF57">
    <property type="entry name" value="CARBOHYDRATE KINASE PFKB DOMAIN-CONTAINING PROTEIN"/>
    <property type="match status" value="1"/>
</dbReference>
<accession>A0A6N3DCI4</accession>
<gene>
    <name evidence="5" type="primary">kdgK_3</name>
    <name evidence="5" type="ORF">PCLFYP37_02262</name>
</gene>
<dbReference type="InterPro" id="IPR002173">
    <property type="entry name" value="Carboh/pur_kinase_PfkB_CS"/>
</dbReference>
<protein>
    <submittedName>
        <fullName evidence="5">2-dehydro-3-deoxygluconokinase</fullName>
        <ecNumber evidence="5">2.7.1.45</ecNumber>
    </submittedName>
</protein>
<comment type="similarity">
    <text evidence="1">Belongs to the carbohydrate kinase PfkB family.</text>
</comment>
<organism evidence="5">
    <name type="scientific">Paraprevotella clara</name>
    <dbReference type="NCBI Taxonomy" id="454154"/>
    <lineage>
        <taxon>Bacteria</taxon>
        <taxon>Pseudomonadati</taxon>
        <taxon>Bacteroidota</taxon>
        <taxon>Bacteroidia</taxon>
        <taxon>Bacteroidales</taxon>
        <taxon>Prevotellaceae</taxon>
        <taxon>Paraprevotella</taxon>
    </lineage>
</organism>
<dbReference type="InterPro" id="IPR029056">
    <property type="entry name" value="Ribokinase-like"/>
</dbReference>
<dbReference type="InterPro" id="IPR011611">
    <property type="entry name" value="PfkB_dom"/>
</dbReference>
<dbReference type="Gene3D" id="3.40.1190.20">
    <property type="match status" value="1"/>
</dbReference>
<proteinExistence type="inferred from homology"/>
<dbReference type="EC" id="2.7.1.45" evidence="5"/>